<reference evidence="1" key="1">
    <citation type="submission" date="2020-08" db="EMBL/GenBank/DDBJ databases">
        <title>Genome public.</title>
        <authorList>
            <person name="Liu C."/>
            <person name="Sun Q."/>
        </authorList>
    </citation>
    <scope>NUCLEOTIDE SEQUENCE</scope>
    <source>
        <strain evidence="1">NSJ-52</strain>
    </source>
</reference>
<name>A0A8J6MCQ4_9FIRM</name>
<dbReference type="Proteomes" id="UP000607645">
    <property type="component" value="Unassembled WGS sequence"/>
</dbReference>
<sequence length="46" mass="4999">MQQQFKTVSATLGHHDAGFTLRTSHATRQALRSAAHAMGSIMSQVM</sequence>
<proteinExistence type="predicted"/>
<dbReference type="RefSeq" id="WP_186919051.1">
    <property type="nucleotide sequence ID" value="NZ_JACOPQ010000005.1"/>
</dbReference>
<organism evidence="1 2">
    <name type="scientific">Lawsonibacter faecis</name>
    <dbReference type="NCBI Taxonomy" id="2763052"/>
    <lineage>
        <taxon>Bacteria</taxon>
        <taxon>Bacillati</taxon>
        <taxon>Bacillota</taxon>
        <taxon>Clostridia</taxon>
        <taxon>Eubacteriales</taxon>
        <taxon>Oscillospiraceae</taxon>
        <taxon>Lawsonibacter</taxon>
    </lineage>
</organism>
<evidence type="ECO:0000313" key="1">
    <source>
        <dbReference type="EMBL" id="MBC5737106.1"/>
    </source>
</evidence>
<protein>
    <submittedName>
        <fullName evidence="1">Uncharacterized protein</fullName>
    </submittedName>
</protein>
<dbReference type="AlphaFoldDB" id="A0A8J6MCQ4"/>
<evidence type="ECO:0000313" key="2">
    <source>
        <dbReference type="Proteomes" id="UP000607645"/>
    </source>
</evidence>
<comment type="caution">
    <text evidence="1">The sequence shown here is derived from an EMBL/GenBank/DDBJ whole genome shotgun (WGS) entry which is preliminary data.</text>
</comment>
<accession>A0A8J6MCQ4</accession>
<dbReference type="EMBL" id="JACOPQ010000005">
    <property type="protein sequence ID" value="MBC5737106.1"/>
    <property type="molecule type" value="Genomic_DNA"/>
</dbReference>
<keyword evidence="2" id="KW-1185">Reference proteome</keyword>
<gene>
    <name evidence="1" type="ORF">H8S62_08775</name>
</gene>